<dbReference type="InterPro" id="IPR038656">
    <property type="entry name" value="Peptidase_G1_sf"/>
</dbReference>
<dbReference type="Pfam" id="PF01828">
    <property type="entry name" value="Peptidase_A4"/>
    <property type="match status" value="1"/>
</dbReference>
<accession>A0A7W7T345</accession>
<dbReference type="GO" id="GO:0006508">
    <property type="term" value="P:proteolysis"/>
    <property type="evidence" value="ECO:0007669"/>
    <property type="project" value="InterPro"/>
</dbReference>
<dbReference type="SUPFAM" id="SSF49899">
    <property type="entry name" value="Concanavalin A-like lectins/glucanases"/>
    <property type="match status" value="1"/>
</dbReference>
<evidence type="ECO:0000256" key="1">
    <source>
        <dbReference type="SAM" id="SignalP"/>
    </source>
</evidence>
<feature type="signal peptide" evidence="1">
    <location>
        <begin position="1"/>
        <end position="23"/>
    </location>
</feature>
<dbReference type="Proteomes" id="UP000542674">
    <property type="component" value="Unassembled WGS sequence"/>
</dbReference>
<dbReference type="Gene3D" id="2.60.120.700">
    <property type="entry name" value="Peptidase G1"/>
    <property type="match status" value="1"/>
</dbReference>
<dbReference type="InterPro" id="IPR000250">
    <property type="entry name" value="Peptidase_G1"/>
</dbReference>
<evidence type="ECO:0000313" key="2">
    <source>
        <dbReference type="EMBL" id="MBB4965722.1"/>
    </source>
</evidence>
<name>A0A7W7T345_9PSEU</name>
<protein>
    <recommendedName>
        <fullName evidence="4">Peptidase A4-like protein</fullName>
    </recommendedName>
</protein>
<comment type="caution">
    <text evidence="2">The sequence shown here is derived from an EMBL/GenBank/DDBJ whole genome shotgun (WGS) entry which is preliminary data.</text>
</comment>
<gene>
    <name evidence="2" type="ORF">F4559_003081</name>
</gene>
<dbReference type="EMBL" id="JACHJS010000001">
    <property type="protein sequence ID" value="MBB4965722.1"/>
    <property type="molecule type" value="Genomic_DNA"/>
</dbReference>
<reference evidence="2 3" key="1">
    <citation type="submission" date="2020-08" db="EMBL/GenBank/DDBJ databases">
        <title>Sequencing the genomes of 1000 actinobacteria strains.</title>
        <authorList>
            <person name="Klenk H.-P."/>
        </authorList>
    </citation>
    <scope>NUCLEOTIDE SEQUENCE [LARGE SCALE GENOMIC DNA]</scope>
    <source>
        <strain evidence="2 3">DSM 45084</strain>
    </source>
</reference>
<dbReference type="InterPro" id="IPR013320">
    <property type="entry name" value="ConA-like_dom_sf"/>
</dbReference>
<dbReference type="CDD" id="cd13426">
    <property type="entry name" value="Peptidase_G1"/>
    <property type="match status" value="1"/>
</dbReference>
<keyword evidence="1" id="KW-0732">Signal</keyword>
<evidence type="ECO:0008006" key="4">
    <source>
        <dbReference type="Google" id="ProtNLM"/>
    </source>
</evidence>
<sequence length="229" mass="25223">MRRSIIVSAVVVTALAFAPPAYADNRDSLRWAGYTSDVDEGSFDRISARWFVPRIECADGEDGTEVAQWIGLDGVGDDFVEQVGTTSECAGDSRGRPKYFAWVESFPEPAKRLFQVRPGDEIRAWVDLDGGRFRYEVHDVTLERLAGGKLATHGPGRSAEAVVEAPPGARLPDFDTARFRDVLVDGDPIGDLDPDRVTLVRAGEPRVVRAKPTALSDDGRDFDVRFRAR</sequence>
<dbReference type="AlphaFoldDB" id="A0A7W7T345"/>
<evidence type="ECO:0000313" key="3">
    <source>
        <dbReference type="Proteomes" id="UP000542674"/>
    </source>
</evidence>
<dbReference type="RefSeq" id="WP_184669367.1">
    <property type="nucleotide sequence ID" value="NZ_BAABAI010000038.1"/>
</dbReference>
<keyword evidence="3" id="KW-1185">Reference proteome</keyword>
<feature type="chain" id="PRO_5031507587" description="Peptidase A4-like protein" evidence="1">
    <location>
        <begin position="24"/>
        <end position="229"/>
    </location>
</feature>
<dbReference type="GO" id="GO:0070007">
    <property type="term" value="F:glutamic-type endopeptidase activity"/>
    <property type="evidence" value="ECO:0007669"/>
    <property type="project" value="InterPro"/>
</dbReference>
<proteinExistence type="predicted"/>
<organism evidence="2 3">
    <name type="scientific">Saccharothrix violaceirubra</name>
    <dbReference type="NCBI Taxonomy" id="413306"/>
    <lineage>
        <taxon>Bacteria</taxon>
        <taxon>Bacillati</taxon>
        <taxon>Actinomycetota</taxon>
        <taxon>Actinomycetes</taxon>
        <taxon>Pseudonocardiales</taxon>
        <taxon>Pseudonocardiaceae</taxon>
        <taxon>Saccharothrix</taxon>
    </lineage>
</organism>